<dbReference type="EMBL" id="CP023565">
    <property type="protein sequence ID" value="AWZ39028.1"/>
    <property type="molecule type" value="Genomic_DNA"/>
</dbReference>
<protein>
    <recommendedName>
        <fullName evidence="5">Helix-turn-helix domain-containing protein</fullName>
    </recommendedName>
</protein>
<evidence type="ECO:0000313" key="4">
    <source>
        <dbReference type="Proteomes" id="UP000250153"/>
    </source>
</evidence>
<evidence type="ECO:0000313" key="3">
    <source>
        <dbReference type="Proteomes" id="UP000250143"/>
    </source>
</evidence>
<dbReference type="GeneID" id="48467262"/>
<keyword evidence="3" id="KW-1185">Reference proteome</keyword>
<proteinExistence type="predicted"/>
<dbReference type="EMBL" id="CP023566">
    <property type="protein sequence ID" value="AWZ39998.1"/>
    <property type="molecule type" value="Genomic_DNA"/>
</dbReference>
<accession>A0AAD0L0F3</accession>
<dbReference type="AlphaFoldDB" id="A0AAD0L0F3"/>
<evidence type="ECO:0000313" key="2">
    <source>
        <dbReference type="EMBL" id="AWZ39998.1"/>
    </source>
</evidence>
<gene>
    <name evidence="2" type="ORF">CPQ89_02555</name>
    <name evidence="1" type="ORF">CPS94_08890</name>
</gene>
<dbReference type="Proteomes" id="UP000250153">
    <property type="component" value="Chromosome"/>
</dbReference>
<reference evidence="3 4" key="1">
    <citation type="submission" date="2017-09" db="EMBL/GenBank/DDBJ databases">
        <title>Predominant Lactobacillus spp. isolated from feces of mice subjected to short-term calorie restriction.</title>
        <authorList>
            <person name="Zhang C."/>
            <person name="Zhao L."/>
            <person name="Pan F."/>
        </authorList>
    </citation>
    <scope>NUCLEOTIDE SEQUENCE [LARGE SCALE GENOMIC DNA]</scope>
    <source>
        <strain evidence="2 3">CR141</strain>
        <strain evidence="1 4">CR147</strain>
    </source>
</reference>
<name>A0AAD0L0F3_9LACO</name>
<evidence type="ECO:0000313" key="1">
    <source>
        <dbReference type="EMBL" id="AWZ39028.1"/>
    </source>
</evidence>
<dbReference type="Proteomes" id="UP000250143">
    <property type="component" value="Chromosome"/>
</dbReference>
<sequence>MKKDKNMRWLATTKEAINQILQITSTTKGKDSLQLPDIQVLLYAIKEMNYDNEVKLPKQKDLGEKLGITARRVSMAVTKLKKLGFFTKLEEAKTYYINPFYFYVGDYRDLHHKYEIWKKLRPDIQKNNDTFNNPNYNNKEIDFKKWLQ</sequence>
<dbReference type="KEGG" id="lmur:CPS94_08890"/>
<dbReference type="RefSeq" id="WP_112193844.1">
    <property type="nucleotide sequence ID" value="NZ_CABIVU010000119.1"/>
</dbReference>
<evidence type="ECO:0008006" key="5">
    <source>
        <dbReference type="Google" id="ProtNLM"/>
    </source>
</evidence>
<organism evidence="1 4">
    <name type="scientific">Ligilactobacillus murinus</name>
    <dbReference type="NCBI Taxonomy" id="1622"/>
    <lineage>
        <taxon>Bacteria</taxon>
        <taxon>Bacillati</taxon>
        <taxon>Bacillota</taxon>
        <taxon>Bacilli</taxon>
        <taxon>Lactobacillales</taxon>
        <taxon>Lactobacillaceae</taxon>
        <taxon>Ligilactobacillus</taxon>
    </lineage>
</organism>